<dbReference type="InterPro" id="IPR026838">
    <property type="entry name" value="YheC/D"/>
</dbReference>
<reference evidence="3 4" key="1">
    <citation type="submission" date="2023-07" db="EMBL/GenBank/DDBJ databases">
        <title>Genomic Encyclopedia of Type Strains, Phase IV (KMG-IV): sequencing the most valuable type-strain genomes for metagenomic binning, comparative biology and taxonomic classification.</title>
        <authorList>
            <person name="Goeker M."/>
        </authorList>
    </citation>
    <scope>NUCLEOTIDE SEQUENCE [LARGE SCALE GENOMIC DNA]</scope>
    <source>
        <strain evidence="3 4">DSM 23494</strain>
    </source>
</reference>
<organism evidence="3 4">
    <name type="scientific">Cytobacillus purgationiresistens</name>
    <dbReference type="NCBI Taxonomy" id="863449"/>
    <lineage>
        <taxon>Bacteria</taxon>
        <taxon>Bacillati</taxon>
        <taxon>Bacillota</taxon>
        <taxon>Bacilli</taxon>
        <taxon>Bacillales</taxon>
        <taxon>Bacillaceae</taxon>
        <taxon>Cytobacillus</taxon>
    </lineage>
</organism>
<dbReference type="RefSeq" id="WP_307472131.1">
    <property type="nucleotide sequence ID" value="NZ_JAUSUB010000002.1"/>
</dbReference>
<dbReference type="Pfam" id="PF14398">
    <property type="entry name" value="ATPgrasp_YheCD"/>
    <property type="match status" value="1"/>
</dbReference>
<dbReference type="SUPFAM" id="SSF56059">
    <property type="entry name" value="Glutathione synthetase ATP-binding domain-like"/>
    <property type="match status" value="1"/>
</dbReference>
<evidence type="ECO:0000313" key="3">
    <source>
        <dbReference type="EMBL" id="MDQ0268965.1"/>
    </source>
</evidence>
<gene>
    <name evidence="3" type="ORF">J2S17_000834</name>
</gene>
<dbReference type="PANTHER" id="PTHR21621">
    <property type="entry name" value="RIBOSOMAL PROTEIN S6 MODIFICATION PROTEIN"/>
    <property type="match status" value="1"/>
</dbReference>
<dbReference type="EMBL" id="JAUSUB010000002">
    <property type="protein sequence ID" value="MDQ0268965.1"/>
    <property type="molecule type" value="Genomic_DNA"/>
</dbReference>
<keyword evidence="4" id="KW-1185">Reference proteome</keyword>
<proteinExistence type="predicted"/>
<accession>A0ABU0AD44</accession>
<dbReference type="PROSITE" id="PS50975">
    <property type="entry name" value="ATP_GRASP"/>
    <property type="match status" value="1"/>
</dbReference>
<dbReference type="PANTHER" id="PTHR21621:SF0">
    <property type="entry name" value="BETA-CITRYLGLUTAMATE SYNTHASE B-RELATED"/>
    <property type="match status" value="1"/>
</dbReference>
<feature type="domain" description="ATP-grasp" evidence="2">
    <location>
        <begin position="115"/>
        <end position="347"/>
    </location>
</feature>
<evidence type="ECO:0000256" key="1">
    <source>
        <dbReference type="PROSITE-ProRule" id="PRU00409"/>
    </source>
</evidence>
<keyword evidence="1" id="KW-0067">ATP-binding</keyword>
<name>A0ABU0AD44_9BACI</name>
<sequence length="358" mass="40851">MMISLGIMTMSKRSEQTYINEMAKRANQHDIKCYRFIPTDINPATQLISGEYFNPATLKWEACNFPLPSLLYDRCFYQEDFHSQQCKAIVSWMKTNHQSRFLGIGLPNKLELYKELRQTAISPYLPESEPFTSTKDFIKQLTTGKPLVLKPIDGSQGKGIYVIEKYDNHFLIKTDKQTNHIAHTLSLQAAANWLAKLTRKYRYLIQPYLYLQNECNQPFDLRIFMQKTEAGTWRELTRGMRTGSEGGIISNISAGGKFSPYEVWLQTIPANQQTFLSAELEEILAKLPAILDNKFPPLFEIGVDIGIESNGAIWILDINSKPGRKLVLETRPDLADDLYSAPFLYGKTLVSTDALEGR</sequence>
<protein>
    <submittedName>
        <fullName evidence="3">Glutathione synthase/RimK-type ligase-like ATP-grasp enzyme</fullName>
    </submittedName>
</protein>
<keyword evidence="1" id="KW-0547">Nucleotide-binding</keyword>
<evidence type="ECO:0000259" key="2">
    <source>
        <dbReference type="PROSITE" id="PS50975"/>
    </source>
</evidence>
<dbReference type="Gene3D" id="3.30.470.20">
    <property type="entry name" value="ATP-grasp fold, B domain"/>
    <property type="match status" value="1"/>
</dbReference>
<evidence type="ECO:0000313" key="4">
    <source>
        <dbReference type="Proteomes" id="UP001238088"/>
    </source>
</evidence>
<dbReference type="Proteomes" id="UP001238088">
    <property type="component" value="Unassembled WGS sequence"/>
</dbReference>
<comment type="caution">
    <text evidence="3">The sequence shown here is derived from an EMBL/GenBank/DDBJ whole genome shotgun (WGS) entry which is preliminary data.</text>
</comment>
<dbReference type="InterPro" id="IPR011761">
    <property type="entry name" value="ATP-grasp"/>
</dbReference>